<dbReference type="Gene3D" id="2.30.42.10">
    <property type="match status" value="2"/>
</dbReference>
<dbReference type="SMART" id="SM00228">
    <property type="entry name" value="PDZ"/>
    <property type="match status" value="2"/>
</dbReference>
<feature type="active site" description="Charge relay system" evidence="9">
    <location>
        <position position="228"/>
    </location>
</feature>
<dbReference type="InParanoid" id="A0A3N0VKN1"/>
<dbReference type="SUPFAM" id="SSF50494">
    <property type="entry name" value="Trypsin-like serine proteases"/>
    <property type="match status" value="1"/>
</dbReference>
<evidence type="ECO:0000256" key="10">
    <source>
        <dbReference type="PIRSR" id="PIRSR611782-2"/>
    </source>
</evidence>
<dbReference type="PRINTS" id="PR00834">
    <property type="entry name" value="PROTEASES2C"/>
</dbReference>
<name>A0A3N0VKN1_9GAMM</name>
<evidence type="ECO:0000256" key="4">
    <source>
        <dbReference type="ARBA" id="ARBA00022729"/>
    </source>
</evidence>
<keyword evidence="6" id="KW-0574">Periplasm</keyword>
<evidence type="ECO:0000256" key="5">
    <source>
        <dbReference type="ARBA" id="ARBA00022737"/>
    </source>
</evidence>
<feature type="binding site" evidence="10">
    <location>
        <position position="156"/>
    </location>
    <ligand>
        <name>substrate</name>
    </ligand>
</feature>
<dbReference type="NCBIfam" id="TIGR02037">
    <property type="entry name" value="degP_htrA_DO"/>
    <property type="match status" value="1"/>
</dbReference>
<dbReference type="Proteomes" id="UP000282106">
    <property type="component" value="Unassembled WGS sequence"/>
</dbReference>
<reference evidence="13 14" key="1">
    <citation type="submission" date="2018-10" db="EMBL/GenBank/DDBJ databases">
        <authorList>
            <person name="Chen W.-M."/>
        </authorList>
    </citation>
    <scope>NUCLEOTIDE SEQUENCE [LARGE SCALE GENOMIC DNA]</scope>
    <source>
        <strain evidence="13 14">THS-13</strain>
    </source>
</reference>
<dbReference type="InterPro" id="IPR036034">
    <property type="entry name" value="PDZ_sf"/>
</dbReference>
<protein>
    <submittedName>
        <fullName evidence="13">DegQ family serine endoprotease</fullName>
    </submittedName>
</protein>
<evidence type="ECO:0000256" key="2">
    <source>
        <dbReference type="ARBA" id="ARBA00010541"/>
    </source>
</evidence>
<proteinExistence type="inferred from homology"/>
<evidence type="ECO:0000256" key="8">
    <source>
        <dbReference type="ARBA" id="ARBA00022825"/>
    </source>
</evidence>
<dbReference type="Pfam" id="PF17820">
    <property type="entry name" value="PDZ_6"/>
    <property type="match status" value="1"/>
</dbReference>
<feature type="signal peptide" evidence="11">
    <location>
        <begin position="1"/>
        <end position="37"/>
    </location>
</feature>
<dbReference type="FunCoup" id="A0A3N0VKN1">
    <property type="interactions" value="556"/>
</dbReference>
<organism evidence="13 14">
    <name type="scientific">Stagnimonas aquatica</name>
    <dbReference type="NCBI Taxonomy" id="2689987"/>
    <lineage>
        <taxon>Bacteria</taxon>
        <taxon>Pseudomonadati</taxon>
        <taxon>Pseudomonadota</taxon>
        <taxon>Gammaproteobacteria</taxon>
        <taxon>Nevskiales</taxon>
        <taxon>Nevskiaceae</taxon>
        <taxon>Stagnimonas</taxon>
    </lineage>
</organism>
<dbReference type="SUPFAM" id="SSF50156">
    <property type="entry name" value="PDZ domain-like"/>
    <property type="match status" value="2"/>
</dbReference>
<keyword evidence="4 11" id="KW-0732">Signal</keyword>
<dbReference type="Pfam" id="PF13180">
    <property type="entry name" value="PDZ_2"/>
    <property type="match status" value="1"/>
</dbReference>
<evidence type="ECO:0000256" key="6">
    <source>
        <dbReference type="ARBA" id="ARBA00022764"/>
    </source>
</evidence>
<dbReference type="Gene3D" id="2.40.10.120">
    <property type="match status" value="1"/>
</dbReference>
<feature type="active site" description="Charge relay system" evidence="9">
    <location>
        <position position="156"/>
    </location>
</feature>
<gene>
    <name evidence="13" type="ORF">ED208_02045</name>
</gene>
<feature type="domain" description="PDZ" evidence="12">
    <location>
        <begin position="272"/>
        <end position="363"/>
    </location>
</feature>
<keyword evidence="5" id="KW-0677">Repeat</keyword>
<dbReference type="InterPro" id="IPR001478">
    <property type="entry name" value="PDZ"/>
</dbReference>
<keyword evidence="7" id="KW-0378">Hydrolase</keyword>
<evidence type="ECO:0000259" key="12">
    <source>
        <dbReference type="PROSITE" id="PS50106"/>
    </source>
</evidence>
<evidence type="ECO:0000256" key="9">
    <source>
        <dbReference type="PIRSR" id="PIRSR611782-1"/>
    </source>
</evidence>
<feature type="active site" description="Charge relay system" evidence="9">
    <location>
        <position position="126"/>
    </location>
</feature>
<dbReference type="PROSITE" id="PS50106">
    <property type="entry name" value="PDZ"/>
    <property type="match status" value="2"/>
</dbReference>
<dbReference type="RefSeq" id="WP_123210182.1">
    <property type="nucleotide sequence ID" value="NZ_RJVO01000001.1"/>
</dbReference>
<sequence length="471" mass="49134">MSRNSLLKSSLAAAAVGFGVTAAVLSLSTTAPQPAHADLPAPMIAAPSTGGLPSLAPMLREVMPAVVNISVTSKVEVQNPFGPMMDDPNFRRFFGIPDQPQQRQAQSLGSGTIVDAAKGYILTNNHVVADADEIKVRLSDDREFAAKLIGKDADTDLAVIQIKAERLKALSLGNSDGLQVGDFVVAIGSPFGLRQTATTGIVSGLGRATGDGIQDFIQTDASINPGNSGGALINLRGELVGVPSQILSRSGGNIGIGFAIPVNLAKSVMNQLIETGTVTRGRIGVQGQDLTPELAKSFGLSNARGVVVSRVVPDGPAARAGLKVEDIILKANGREITDFNQLRTVIGLLRVGEKVQLDILREGKPRTVTVAVGKDSEQAAPGAAVNPRLQGATFAPADESNAEGDIRGVVVAKIDPRSPAARTGLRQGDVIIGVNRRPVNSMDDFAKLTAGKDELLLHLRRGESALFLIVQ</sequence>
<accession>A0A3N0VKN1</accession>
<evidence type="ECO:0000256" key="11">
    <source>
        <dbReference type="SAM" id="SignalP"/>
    </source>
</evidence>
<feature type="binding site" evidence="10">
    <location>
        <begin position="226"/>
        <end position="228"/>
    </location>
    <ligand>
        <name>substrate</name>
    </ligand>
</feature>
<dbReference type="InterPro" id="IPR041489">
    <property type="entry name" value="PDZ_6"/>
</dbReference>
<comment type="caution">
    <text evidence="13">The sequence shown here is derived from an EMBL/GenBank/DDBJ whole genome shotgun (WGS) entry which is preliminary data.</text>
</comment>
<dbReference type="AlphaFoldDB" id="A0A3N0VKN1"/>
<feature type="domain" description="PDZ" evidence="12">
    <location>
        <begin position="369"/>
        <end position="463"/>
    </location>
</feature>
<dbReference type="GO" id="GO:0006508">
    <property type="term" value="P:proteolysis"/>
    <property type="evidence" value="ECO:0007669"/>
    <property type="project" value="UniProtKB-KW"/>
</dbReference>
<keyword evidence="8" id="KW-0720">Serine protease</keyword>
<dbReference type="GO" id="GO:0042597">
    <property type="term" value="C:periplasmic space"/>
    <property type="evidence" value="ECO:0007669"/>
    <property type="project" value="UniProtKB-SubCell"/>
</dbReference>
<evidence type="ECO:0000256" key="3">
    <source>
        <dbReference type="ARBA" id="ARBA00022670"/>
    </source>
</evidence>
<evidence type="ECO:0000313" key="14">
    <source>
        <dbReference type="Proteomes" id="UP000282106"/>
    </source>
</evidence>
<keyword evidence="14" id="KW-1185">Reference proteome</keyword>
<dbReference type="CDD" id="cd23084">
    <property type="entry name" value="cpPDZ2_DegP-like"/>
    <property type="match status" value="1"/>
</dbReference>
<dbReference type="Pfam" id="PF13365">
    <property type="entry name" value="Trypsin_2"/>
    <property type="match status" value="1"/>
</dbReference>
<evidence type="ECO:0000256" key="7">
    <source>
        <dbReference type="ARBA" id="ARBA00022801"/>
    </source>
</evidence>
<dbReference type="InterPro" id="IPR001940">
    <property type="entry name" value="Peptidase_S1C"/>
</dbReference>
<dbReference type="CDD" id="cd10839">
    <property type="entry name" value="cpPDZ1_DegP-like"/>
    <property type="match status" value="1"/>
</dbReference>
<dbReference type="InterPro" id="IPR011782">
    <property type="entry name" value="Pept_S1C_Do"/>
</dbReference>
<keyword evidence="3 13" id="KW-0645">Protease</keyword>
<comment type="similarity">
    <text evidence="2">Belongs to the peptidase S1C family.</text>
</comment>
<feature type="chain" id="PRO_5038882497" evidence="11">
    <location>
        <begin position="38"/>
        <end position="471"/>
    </location>
</feature>
<evidence type="ECO:0000256" key="1">
    <source>
        <dbReference type="ARBA" id="ARBA00004418"/>
    </source>
</evidence>
<feature type="binding site" evidence="10">
    <location>
        <position position="126"/>
    </location>
    <ligand>
        <name>substrate</name>
    </ligand>
</feature>
<evidence type="ECO:0000313" key="13">
    <source>
        <dbReference type="EMBL" id="ROH93327.1"/>
    </source>
</evidence>
<dbReference type="InterPro" id="IPR009003">
    <property type="entry name" value="Peptidase_S1_PA"/>
</dbReference>
<dbReference type="GO" id="GO:0004252">
    <property type="term" value="F:serine-type endopeptidase activity"/>
    <property type="evidence" value="ECO:0007669"/>
    <property type="project" value="InterPro"/>
</dbReference>
<comment type="subcellular location">
    <subcellularLocation>
        <location evidence="1">Periplasm</location>
    </subcellularLocation>
</comment>
<dbReference type="PANTHER" id="PTHR22939">
    <property type="entry name" value="SERINE PROTEASE FAMILY S1C HTRA-RELATED"/>
    <property type="match status" value="1"/>
</dbReference>
<dbReference type="PANTHER" id="PTHR22939:SF129">
    <property type="entry name" value="SERINE PROTEASE HTRA2, MITOCHONDRIAL"/>
    <property type="match status" value="1"/>
</dbReference>
<dbReference type="EMBL" id="RJVO01000001">
    <property type="protein sequence ID" value="ROH93327.1"/>
    <property type="molecule type" value="Genomic_DNA"/>
</dbReference>